<reference evidence="3" key="1">
    <citation type="submission" date="2020-01" db="EMBL/GenBank/DDBJ databases">
        <title>Draft genome sequence of the Termite Coptotermes fromosanus.</title>
        <authorList>
            <person name="Itakura S."/>
            <person name="Yosikawa Y."/>
            <person name="Umezawa K."/>
        </authorList>
    </citation>
    <scope>NUCLEOTIDE SEQUENCE [LARGE SCALE GENOMIC DNA]</scope>
</reference>
<evidence type="ECO:0000313" key="3">
    <source>
        <dbReference type="Proteomes" id="UP000502823"/>
    </source>
</evidence>
<dbReference type="AlphaFoldDB" id="A0A6L2PTE7"/>
<keyword evidence="1" id="KW-1133">Transmembrane helix</keyword>
<name>A0A6L2PTE7_COPFO</name>
<dbReference type="EMBL" id="BLKM01012201">
    <property type="protein sequence ID" value="GFG35776.1"/>
    <property type="molecule type" value="Genomic_DNA"/>
</dbReference>
<dbReference type="OrthoDB" id="8187118at2759"/>
<keyword evidence="1" id="KW-0812">Transmembrane</keyword>
<dbReference type="InParanoid" id="A0A6L2PTE7"/>
<keyword evidence="1" id="KW-0472">Membrane</keyword>
<feature type="transmembrane region" description="Helical" evidence="1">
    <location>
        <begin position="54"/>
        <end position="76"/>
    </location>
</feature>
<organism evidence="2 3">
    <name type="scientific">Coptotermes formosanus</name>
    <name type="common">Formosan subterranean termite</name>
    <dbReference type="NCBI Taxonomy" id="36987"/>
    <lineage>
        <taxon>Eukaryota</taxon>
        <taxon>Metazoa</taxon>
        <taxon>Ecdysozoa</taxon>
        <taxon>Arthropoda</taxon>
        <taxon>Hexapoda</taxon>
        <taxon>Insecta</taxon>
        <taxon>Pterygota</taxon>
        <taxon>Neoptera</taxon>
        <taxon>Polyneoptera</taxon>
        <taxon>Dictyoptera</taxon>
        <taxon>Blattodea</taxon>
        <taxon>Blattoidea</taxon>
        <taxon>Termitoidae</taxon>
        <taxon>Rhinotermitidae</taxon>
        <taxon>Coptotermes</taxon>
    </lineage>
</organism>
<protein>
    <submittedName>
        <fullName evidence="2">Uncharacterized protein</fullName>
    </submittedName>
</protein>
<accession>A0A6L2PTE7</accession>
<keyword evidence="3" id="KW-1185">Reference proteome</keyword>
<evidence type="ECO:0000313" key="2">
    <source>
        <dbReference type="EMBL" id="GFG35776.1"/>
    </source>
</evidence>
<evidence type="ECO:0000256" key="1">
    <source>
        <dbReference type="SAM" id="Phobius"/>
    </source>
</evidence>
<proteinExistence type="predicted"/>
<sequence length="129" mass="14379">MALASMEVVFHIWHEELKQCLQIENTTVVLTSHREEQDVTDLSSLSEHKMFIKISIVGLVAVISVCTFLLSCTAYGCCSCTRMCTLTLPRTLIHINPYGAKTKRKLNVMIAGINQTGPQFLAYCSVLIN</sequence>
<comment type="caution">
    <text evidence="2">The sequence shown here is derived from an EMBL/GenBank/DDBJ whole genome shotgun (WGS) entry which is preliminary data.</text>
</comment>
<dbReference type="Proteomes" id="UP000502823">
    <property type="component" value="Unassembled WGS sequence"/>
</dbReference>
<gene>
    <name evidence="2" type="ORF">Cfor_03946</name>
</gene>